<dbReference type="AlphaFoldDB" id="F0YKC7"/>
<dbReference type="KEGG" id="aaf:AURANDRAFT_14498"/>
<dbReference type="PROSITE" id="PS50011">
    <property type="entry name" value="PROTEIN_KINASE_DOM"/>
    <property type="match status" value="1"/>
</dbReference>
<feature type="non-terminal residue" evidence="2">
    <location>
        <position position="1"/>
    </location>
</feature>
<dbReference type="Pfam" id="PF07714">
    <property type="entry name" value="PK_Tyr_Ser-Thr"/>
    <property type="match status" value="1"/>
</dbReference>
<dbReference type="RefSeq" id="XP_009040862.1">
    <property type="nucleotide sequence ID" value="XM_009042614.1"/>
</dbReference>
<keyword evidence="3" id="KW-1185">Reference proteome</keyword>
<evidence type="ECO:0000313" key="3">
    <source>
        <dbReference type="Proteomes" id="UP000002729"/>
    </source>
</evidence>
<dbReference type="OrthoDB" id="4062651at2759"/>
<evidence type="ECO:0000313" key="2">
    <source>
        <dbReference type="EMBL" id="EGB04475.1"/>
    </source>
</evidence>
<feature type="non-terminal residue" evidence="2">
    <location>
        <position position="199"/>
    </location>
</feature>
<gene>
    <name evidence="2" type="ORF">AURANDRAFT_14498</name>
</gene>
<dbReference type="InterPro" id="IPR011009">
    <property type="entry name" value="Kinase-like_dom_sf"/>
</dbReference>
<dbReference type="GeneID" id="20218404"/>
<dbReference type="InParanoid" id="F0YKC7"/>
<accession>F0YKC7</accession>
<dbReference type="PANTHER" id="PTHR44329:SF289">
    <property type="entry name" value="SERINE_THREONINE-PROTEIN KINASE VIK"/>
    <property type="match status" value="1"/>
</dbReference>
<feature type="domain" description="Protein kinase" evidence="1">
    <location>
        <begin position="1"/>
        <end position="199"/>
    </location>
</feature>
<name>F0YKC7_AURAN</name>
<dbReference type="InterPro" id="IPR051681">
    <property type="entry name" value="Ser/Thr_Kinases-Pseudokinases"/>
</dbReference>
<dbReference type="eggNOG" id="KOG0192">
    <property type="taxonomic scope" value="Eukaryota"/>
</dbReference>
<dbReference type="InterPro" id="IPR000719">
    <property type="entry name" value="Prot_kinase_dom"/>
</dbReference>
<dbReference type="PANTHER" id="PTHR44329">
    <property type="entry name" value="SERINE/THREONINE-PROTEIN KINASE TNNI3K-RELATED"/>
    <property type="match status" value="1"/>
</dbReference>
<proteinExistence type="predicted"/>
<dbReference type="OMA" id="AVVEDCW"/>
<protein>
    <recommendedName>
        <fullName evidence="1">Protein kinase domain-containing protein</fullName>
    </recommendedName>
</protein>
<dbReference type="GO" id="GO:0004674">
    <property type="term" value="F:protein serine/threonine kinase activity"/>
    <property type="evidence" value="ECO:0007669"/>
    <property type="project" value="TreeGrafter"/>
</dbReference>
<sequence length="199" mass="21262">EATVLAKLHHPNIVHFYGVVMHAQHVFVVTEYVPRSLTKHLDLVKAGGGLELRGPYCDLALGVAQGVAFLHSRRTAHRDIKPSNVLVDPPALAKLCDFGLSKSADAKAMVTCTTGVGTPAPGADFASPTDVFAYGMLLVSLWNCLPPFATSDDDVPPPFVVMSKIANGERPTLPPGMPRRLAAVVEDCWAQDPAARPTM</sequence>
<dbReference type="EMBL" id="GL833151">
    <property type="protein sequence ID" value="EGB04475.1"/>
    <property type="molecule type" value="Genomic_DNA"/>
</dbReference>
<dbReference type="InterPro" id="IPR001245">
    <property type="entry name" value="Ser-Thr/Tyr_kinase_cat_dom"/>
</dbReference>
<dbReference type="SUPFAM" id="SSF56112">
    <property type="entry name" value="Protein kinase-like (PK-like)"/>
    <property type="match status" value="1"/>
</dbReference>
<dbReference type="GO" id="GO:0005524">
    <property type="term" value="F:ATP binding"/>
    <property type="evidence" value="ECO:0007669"/>
    <property type="project" value="InterPro"/>
</dbReference>
<dbReference type="Proteomes" id="UP000002729">
    <property type="component" value="Unassembled WGS sequence"/>
</dbReference>
<organism evidence="3">
    <name type="scientific">Aureococcus anophagefferens</name>
    <name type="common">Harmful bloom alga</name>
    <dbReference type="NCBI Taxonomy" id="44056"/>
    <lineage>
        <taxon>Eukaryota</taxon>
        <taxon>Sar</taxon>
        <taxon>Stramenopiles</taxon>
        <taxon>Ochrophyta</taxon>
        <taxon>Pelagophyceae</taxon>
        <taxon>Pelagomonadales</taxon>
        <taxon>Pelagomonadaceae</taxon>
        <taxon>Aureococcus</taxon>
    </lineage>
</organism>
<dbReference type="Gene3D" id="1.10.510.10">
    <property type="entry name" value="Transferase(Phosphotransferase) domain 1"/>
    <property type="match status" value="1"/>
</dbReference>
<evidence type="ECO:0000259" key="1">
    <source>
        <dbReference type="PROSITE" id="PS50011"/>
    </source>
</evidence>
<dbReference type="SMART" id="SM00220">
    <property type="entry name" value="S_TKc"/>
    <property type="match status" value="1"/>
</dbReference>
<reference evidence="2 3" key="1">
    <citation type="journal article" date="2011" name="Proc. Natl. Acad. Sci. U.S.A.">
        <title>Niche of harmful alga Aureococcus anophagefferens revealed through ecogenomics.</title>
        <authorList>
            <person name="Gobler C.J."/>
            <person name="Berry D.L."/>
            <person name="Dyhrman S.T."/>
            <person name="Wilhelm S.W."/>
            <person name="Salamov A."/>
            <person name="Lobanov A.V."/>
            <person name="Zhang Y."/>
            <person name="Collier J.L."/>
            <person name="Wurch L.L."/>
            <person name="Kustka A.B."/>
            <person name="Dill B.D."/>
            <person name="Shah M."/>
            <person name="VerBerkmoes N.C."/>
            <person name="Kuo A."/>
            <person name="Terry A."/>
            <person name="Pangilinan J."/>
            <person name="Lindquist E.A."/>
            <person name="Lucas S."/>
            <person name="Paulsen I.T."/>
            <person name="Hattenrath-Lehmann T.K."/>
            <person name="Talmage S.C."/>
            <person name="Walker E.A."/>
            <person name="Koch F."/>
            <person name="Burson A.M."/>
            <person name="Marcoval M.A."/>
            <person name="Tang Y.Z."/>
            <person name="Lecleir G.R."/>
            <person name="Coyne K.J."/>
            <person name="Berg G.M."/>
            <person name="Bertrand E.M."/>
            <person name="Saito M.A."/>
            <person name="Gladyshev V.N."/>
            <person name="Grigoriev I.V."/>
        </authorList>
    </citation>
    <scope>NUCLEOTIDE SEQUENCE [LARGE SCALE GENOMIC DNA]</scope>
    <source>
        <strain evidence="3">CCMP 1984</strain>
    </source>
</reference>